<feature type="chain" id="PRO_5004181549" evidence="1">
    <location>
        <begin position="32"/>
        <end position="79"/>
    </location>
</feature>
<organism evidence="2 3">
    <name type="scientific">Shewanella denitrificans (strain OS217 / ATCC BAA-1090 / DSM 15013)</name>
    <dbReference type="NCBI Taxonomy" id="318161"/>
    <lineage>
        <taxon>Bacteria</taxon>
        <taxon>Pseudomonadati</taxon>
        <taxon>Pseudomonadota</taxon>
        <taxon>Gammaproteobacteria</taxon>
        <taxon>Alteromonadales</taxon>
        <taxon>Shewanellaceae</taxon>
        <taxon>Shewanella</taxon>
    </lineage>
</organism>
<dbReference type="KEGG" id="sdn:Sden_1700"/>
<dbReference type="RefSeq" id="WP_011496142.1">
    <property type="nucleotide sequence ID" value="NC_007954.1"/>
</dbReference>
<protein>
    <submittedName>
        <fullName evidence="2">Uncharacterized protein</fullName>
    </submittedName>
</protein>
<dbReference type="EMBL" id="CP000302">
    <property type="protein sequence ID" value="ABE54984.1"/>
    <property type="molecule type" value="Genomic_DNA"/>
</dbReference>
<keyword evidence="1" id="KW-0732">Signal</keyword>
<evidence type="ECO:0000313" key="3">
    <source>
        <dbReference type="Proteomes" id="UP000001982"/>
    </source>
</evidence>
<keyword evidence="3" id="KW-1185">Reference proteome</keyword>
<dbReference type="AlphaFoldDB" id="Q12NJ2"/>
<dbReference type="Proteomes" id="UP000001982">
    <property type="component" value="Chromosome"/>
</dbReference>
<dbReference type="HOGENOM" id="CLU_2604111_0_0_6"/>
<proteinExistence type="predicted"/>
<sequence length="79" mass="8577">MTIHRQTLPLKRLMGLLLISQLAMLPHTANAGFDVSAWLDEIIVEALGGGPRAQGGGGMSVFIKHQIMMHKRLQPCLGC</sequence>
<accession>Q12NJ2</accession>
<gene>
    <name evidence="2" type="ordered locus">Sden_1700</name>
</gene>
<reference evidence="2 3" key="1">
    <citation type="submission" date="2006-03" db="EMBL/GenBank/DDBJ databases">
        <title>Complete sequence of Shewanella denitrificans OS217.</title>
        <authorList>
            <consortium name="US DOE Joint Genome Institute"/>
            <person name="Copeland A."/>
            <person name="Lucas S."/>
            <person name="Lapidus A."/>
            <person name="Barry K."/>
            <person name="Detter J.C."/>
            <person name="Glavina del Rio T."/>
            <person name="Hammon N."/>
            <person name="Israni S."/>
            <person name="Dalin E."/>
            <person name="Tice H."/>
            <person name="Pitluck S."/>
            <person name="Brettin T."/>
            <person name="Bruce D."/>
            <person name="Han C."/>
            <person name="Tapia R."/>
            <person name="Gilna P."/>
            <person name="Kiss H."/>
            <person name="Schmutz J."/>
            <person name="Larimer F."/>
            <person name="Land M."/>
            <person name="Hauser L."/>
            <person name="Kyrpides N."/>
            <person name="Lykidis A."/>
            <person name="Richardson P."/>
        </authorList>
    </citation>
    <scope>NUCLEOTIDE SEQUENCE [LARGE SCALE GENOMIC DNA]</scope>
    <source>
        <strain evidence="3">OS217 / ATCC BAA-1090 / DSM 15013</strain>
    </source>
</reference>
<dbReference type="STRING" id="318161.Sden_1700"/>
<feature type="signal peptide" evidence="1">
    <location>
        <begin position="1"/>
        <end position="31"/>
    </location>
</feature>
<evidence type="ECO:0000256" key="1">
    <source>
        <dbReference type="SAM" id="SignalP"/>
    </source>
</evidence>
<name>Q12NJ2_SHEDO</name>
<evidence type="ECO:0000313" key="2">
    <source>
        <dbReference type="EMBL" id="ABE54984.1"/>
    </source>
</evidence>